<dbReference type="GO" id="GO:0102130">
    <property type="term" value="F:malonyl-CoA methyltransferase activity"/>
    <property type="evidence" value="ECO:0007669"/>
    <property type="project" value="UniProtKB-EC"/>
</dbReference>
<dbReference type="HAMAP" id="MF_00835">
    <property type="entry name" value="BioC"/>
    <property type="match status" value="1"/>
</dbReference>
<keyword evidence="2 5" id="KW-0808">Transferase</keyword>
<evidence type="ECO:0000256" key="3">
    <source>
        <dbReference type="ARBA" id="ARBA00022691"/>
    </source>
</evidence>
<comment type="function">
    <text evidence="5">Converts the free carboxyl group of a malonyl-thioester to its methyl ester by transfer of a methyl group from S-adenosyl-L-methionine (SAM). It allows to synthesize pimeloyl-ACP via the fatty acid synthetic pathway.</text>
</comment>
<gene>
    <name evidence="5 7" type="primary">bioC</name>
    <name evidence="6" type="ORF">BBB52_10220</name>
    <name evidence="7" type="ORF">DOL88_07040</name>
</gene>
<evidence type="ECO:0000313" key="9">
    <source>
        <dbReference type="Proteomes" id="UP000274211"/>
    </source>
</evidence>
<comment type="pathway">
    <text evidence="5">Cofactor biosynthesis; biotin biosynthesis.</text>
</comment>
<evidence type="ECO:0000256" key="1">
    <source>
        <dbReference type="ARBA" id="ARBA00022603"/>
    </source>
</evidence>
<keyword evidence="9" id="KW-1185">Reference proteome</keyword>
<evidence type="ECO:0000256" key="2">
    <source>
        <dbReference type="ARBA" id="ARBA00022679"/>
    </source>
</evidence>
<reference evidence="7 9" key="2">
    <citation type="journal article" date="2019" name="J. Oral Microbiol.">
        <title>Role of OmpA1 and OmpA2 in Aggregatibacter actinomycetemcomitans and Aggregatibacter aphrophilus serum resistance.</title>
        <authorList>
            <person name="Lindholm M."/>
            <person name="Min Aung K."/>
            <person name="Nyunt Wai S."/>
            <person name="Oscarsson J."/>
        </authorList>
    </citation>
    <scope>NUCLEOTIDE SEQUENCE [LARGE SCALE GENOMIC DNA]</scope>
    <source>
        <strain evidence="7 9">HK83</strain>
    </source>
</reference>
<dbReference type="PANTHER" id="PTHR13090">
    <property type="entry name" value="ARGININE-HYDROXYLASE NDUFAF5, MITOCHONDRIAL"/>
    <property type="match status" value="1"/>
</dbReference>
<evidence type="ECO:0000313" key="8">
    <source>
        <dbReference type="Proteomes" id="UP000092746"/>
    </source>
</evidence>
<dbReference type="EMBL" id="QMGS01000064">
    <property type="protein sequence ID" value="RMW84799.1"/>
    <property type="molecule type" value="Genomic_DNA"/>
</dbReference>
<dbReference type="AlphaFoldDB" id="A0AAP7GZZ6"/>
<dbReference type="SUPFAM" id="SSF53335">
    <property type="entry name" value="S-adenosyl-L-methionine-dependent methyltransferases"/>
    <property type="match status" value="1"/>
</dbReference>
<dbReference type="EC" id="2.1.1.197" evidence="5"/>
<dbReference type="InterPro" id="IPR029063">
    <property type="entry name" value="SAM-dependent_MTases_sf"/>
</dbReference>
<comment type="similarity">
    <text evidence="5">Belongs to the methyltransferase superfamily.</text>
</comment>
<dbReference type="GO" id="GO:0010340">
    <property type="term" value="F:carboxyl-O-methyltransferase activity"/>
    <property type="evidence" value="ECO:0007669"/>
    <property type="project" value="UniProtKB-UniRule"/>
</dbReference>
<keyword evidence="4 5" id="KW-0093">Biotin biosynthesis</keyword>
<dbReference type="NCBIfam" id="TIGR02072">
    <property type="entry name" value="BioC"/>
    <property type="match status" value="1"/>
</dbReference>
<dbReference type="InterPro" id="IPR050602">
    <property type="entry name" value="Malonyl-ACP_OMT"/>
</dbReference>
<dbReference type="GO" id="GO:0009102">
    <property type="term" value="P:biotin biosynthetic process"/>
    <property type="evidence" value="ECO:0007669"/>
    <property type="project" value="UniProtKB-UniRule"/>
</dbReference>
<dbReference type="InterPro" id="IPR011814">
    <property type="entry name" value="BioC"/>
</dbReference>
<accession>A0AAP7GZZ6</accession>
<protein>
    <recommendedName>
        <fullName evidence="5">Malonyl-[acyl-carrier protein] O-methyltransferase</fullName>
        <shortName evidence="5">Malonyl-ACP O-methyltransferase</shortName>
        <ecNumber evidence="5">2.1.1.197</ecNumber>
    </recommendedName>
    <alternativeName>
        <fullName evidence="5">Biotin synthesis protein BioC</fullName>
    </alternativeName>
</protein>
<dbReference type="Proteomes" id="UP000092746">
    <property type="component" value="Unassembled WGS sequence"/>
</dbReference>
<sequence length="252" mass="29408">MMINKQRVAQFFHAALESYEQNSVAQQKIGQHLLQILLNNQLSGFQNVLEIGCGTGIFTRLLMQNIHPKSWDLNDLCDVSTQLKNNLPHQNYSFYQADGEYLNFTNKQYDLIVSCSTVQWFENQQAFIQRCWEHLAPNGVLLFSTFTPDNLTEVRTLSGIGLNYPHLCQWYNWLLDNFHLAHLEQTEIELKFDSPLLVLRHLKETGVTATNNQIWNRNKIVQFCDQYRRHYADYSGKVSLTYSPIFVLAKKK</sequence>
<comment type="caution">
    <text evidence="6">The sequence shown here is derived from an EMBL/GenBank/DDBJ whole genome shotgun (WGS) entry which is preliminary data.</text>
</comment>
<evidence type="ECO:0000313" key="6">
    <source>
        <dbReference type="EMBL" id="OBY49817.1"/>
    </source>
</evidence>
<evidence type="ECO:0000256" key="5">
    <source>
        <dbReference type="HAMAP-Rule" id="MF_00835"/>
    </source>
</evidence>
<reference evidence="6 8" key="1">
    <citation type="submission" date="2016-06" db="EMBL/GenBank/DDBJ databases">
        <title>Simultaneous identification of Haemophilus influenzae and Haemophilus haemolyticus using TaqMan real-time PCR.</title>
        <authorList>
            <person name="Price E.P."/>
            <person name="Sarovich D.S."/>
            <person name="Harris T."/>
            <person name="Spargo J.C."/>
            <person name="Nosworthy E."/>
            <person name="Beissbarth J."/>
            <person name="Smith-Vaughan H."/>
        </authorList>
    </citation>
    <scope>NUCLEOTIDE SEQUENCE [LARGE SCALE GENOMIC DNA]</scope>
    <source>
        <strain evidence="6 8">ATCC 7901</strain>
    </source>
</reference>
<dbReference type="Pfam" id="PF13489">
    <property type="entry name" value="Methyltransf_23"/>
    <property type="match status" value="1"/>
</dbReference>
<keyword evidence="1 5" id="KW-0489">Methyltransferase</keyword>
<dbReference type="RefSeq" id="WP_065295895.1">
    <property type="nucleotide sequence ID" value="NZ_CAUUMV010000015.1"/>
</dbReference>
<dbReference type="PANTHER" id="PTHR13090:SF1">
    <property type="entry name" value="ARGININE-HYDROXYLASE NDUFAF5, MITOCHONDRIAL"/>
    <property type="match status" value="1"/>
</dbReference>
<dbReference type="GO" id="GO:0032259">
    <property type="term" value="P:methylation"/>
    <property type="evidence" value="ECO:0007669"/>
    <property type="project" value="UniProtKB-KW"/>
</dbReference>
<keyword evidence="3 5" id="KW-0949">S-adenosyl-L-methionine</keyword>
<name>A0AAP7GZZ6_AGGAP</name>
<evidence type="ECO:0000313" key="7">
    <source>
        <dbReference type="EMBL" id="RMW84799.1"/>
    </source>
</evidence>
<dbReference type="Proteomes" id="UP000274211">
    <property type="component" value="Unassembled WGS sequence"/>
</dbReference>
<evidence type="ECO:0000256" key="4">
    <source>
        <dbReference type="ARBA" id="ARBA00022756"/>
    </source>
</evidence>
<dbReference type="CDD" id="cd02440">
    <property type="entry name" value="AdoMet_MTases"/>
    <property type="match status" value="1"/>
</dbReference>
<organism evidence="6 8">
    <name type="scientific">Aggregatibacter aphrophilus</name>
    <name type="common">Haemophilus aphrophilus</name>
    <dbReference type="NCBI Taxonomy" id="732"/>
    <lineage>
        <taxon>Bacteria</taxon>
        <taxon>Pseudomonadati</taxon>
        <taxon>Pseudomonadota</taxon>
        <taxon>Gammaproteobacteria</taxon>
        <taxon>Pasteurellales</taxon>
        <taxon>Pasteurellaceae</taxon>
        <taxon>Aggregatibacter</taxon>
    </lineage>
</organism>
<proteinExistence type="inferred from homology"/>
<dbReference type="EMBL" id="MAQE01000018">
    <property type="protein sequence ID" value="OBY49817.1"/>
    <property type="molecule type" value="Genomic_DNA"/>
</dbReference>
<comment type="catalytic activity">
    <reaction evidence="5">
        <text>malonyl-[ACP] + S-adenosyl-L-methionine = malonyl-[ACP] methyl ester + S-adenosyl-L-homocysteine</text>
        <dbReference type="Rhea" id="RHEA:17105"/>
        <dbReference type="Rhea" id="RHEA-COMP:9623"/>
        <dbReference type="Rhea" id="RHEA-COMP:9954"/>
        <dbReference type="ChEBI" id="CHEBI:57856"/>
        <dbReference type="ChEBI" id="CHEBI:59789"/>
        <dbReference type="ChEBI" id="CHEBI:78449"/>
        <dbReference type="ChEBI" id="CHEBI:78845"/>
        <dbReference type="EC" id="2.1.1.197"/>
    </reaction>
</comment>
<dbReference type="Gene3D" id="3.40.50.150">
    <property type="entry name" value="Vaccinia Virus protein VP39"/>
    <property type="match status" value="1"/>
</dbReference>